<dbReference type="InterPro" id="IPR014729">
    <property type="entry name" value="Rossmann-like_a/b/a_fold"/>
</dbReference>
<evidence type="ECO:0000313" key="2">
    <source>
        <dbReference type="Proteomes" id="UP000652761"/>
    </source>
</evidence>
<gene>
    <name evidence="1" type="ORF">Taro_032390</name>
</gene>
<keyword evidence="2" id="KW-1185">Reference proteome</keyword>
<evidence type="ECO:0000313" key="1">
    <source>
        <dbReference type="EMBL" id="MQL99666.1"/>
    </source>
</evidence>
<sequence>DPYFRMTRDVAPRIGYQKPALIESSFFPALQVGLSGVRAQDPLQAGLSGSPYLPEYHLSK</sequence>
<reference evidence="1" key="1">
    <citation type="submission" date="2017-07" db="EMBL/GenBank/DDBJ databases">
        <title>Taro Niue Genome Assembly and Annotation.</title>
        <authorList>
            <person name="Atibalentja N."/>
            <person name="Keating K."/>
            <person name="Fields C.J."/>
        </authorList>
    </citation>
    <scope>NUCLEOTIDE SEQUENCE</scope>
    <source>
        <strain evidence="1">Niue_2</strain>
        <tissue evidence="1">Leaf</tissue>
    </source>
</reference>
<comment type="caution">
    <text evidence="1">The sequence shown here is derived from an EMBL/GenBank/DDBJ whole genome shotgun (WGS) entry which is preliminary data.</text>
</comment>
<feature type="non-terminal residue" evidence="1">
    <location>
        <position position="1"/>
    </location>
</feature>
<dbReference type="EMBL" id="NMUH01002389">
    <property type="protein sequence ID" value="MQL99666.1"/>
    <property type="molecule type" value="Genomic_DNA"/>
</dbReference>
<accession>A0A843VX83</accession>
<dbReference type="Gene3D" id="3.40.50.620">
    <property type="entry name" value="HUPs"/>
    <property type="match status" value="1"/>
</dbReference>
<name>A0A843VX83_COLES</name>
<dbReference type="OrthoDB" id="770354at2759"/>
<dbReference type="Proteomes" id="UP000652761">
    <property type="component" value="Unassembled WGS sequence"/>
</dbReference>
<dbReference type="AlphaFoldDB" id="A0A843VX83"/>
<organism evidence="1 2">
    <name type="scientific">Colocasia esculenta</name>
    <name type="common">Wild taro</name>
    <name type="synonym">Arum esculentum</name>
    <dbReference type="NCBI Taxonomy" id="4460"/>
    <lineage>
        <taxon>Eukaryota</taxon>
        <taxon>Viridiplantae</taxon>
        <taxon>Streptophyta</taxon>
        <taxon>Embryophyta</taxon>
        <taxon>Tracheophyta</taxon>
        <taxon>Spermatophyta</taxon>
        <taxon>Magnoliopsida</taxon>
        <taxon>Liliopsida</taxon>
        <taxon>Araceae</taxon>
        <taxon>Aroideae</taxon>
        <taxon>Colocasieae</taxon>
        <taxon>Colocasia</taxon>
    </lineage>
</organism>
<proteinExistence type="predicted"/>
<protein>
    <submittedName>
        <fullName evidence="1">Uncharacterized protein</fullName>
    </submittedName>
</protein>